<reference evidence="1 2" key="1">
    <citation type="submission" date="2011-06" db="EMBL/GenBank/DDBJ databases">
        <authorList>
            <person name="Muzny D."/>
            <person name="Qin X."/>
            <person name="Deng J."/>
            <person name="Jiang H."/>
            <person name="Liu Y."/>
            <person name="Qu J."/>
            <person name="Song X.-Z."/>
            <person name="Zhang L."/>
            <person name="Thornton R."/>
            <person name="Coyle M."/>
            <person name="Francisco L."/>
            <person name="Jackson L."/>
            <person name="Javaid M."/>
            <person name="Korchina V."/>
            <person name="Kovar C."/>
            <person name="Mata R."/>
            <person name="Mathew T."/>
            <person name="Ngo R."/>
            <person name="Nguyen L."/>
            <person name="Nguyen N."/>
            <person name="Okwuonu G."/>
            <person name="Ongeri F."/>
            <person name="Pham C."/>
            <person name="Simmons D."/>
            <person name="Wilczek-Boney K."/>
            <person name="Hale W."/>
            <person name="Jakkamsetti A."/>
            <person name="Pham P."/>
            <person name="Ruth R."/>
            <person name="San Lucas F."/>
            <person name="Warren J."/>
            <person name="Zhang J."/>
            <person name="Zhao Z."/>
            <person name="Zhou C."/>
            <person name="Zhu D."/>
            <person name="Lee S."/>
            <person name="Bess C."/>
            <person name="Blankenburg K."/>
            <person name="Forbes L."/>
            <person name="Fu Q."/>
            <person name="Gubbala S."/>
            <person name="Hirani K."/>
            <person name="Jayaseelan J.C."/>
            <person name="Lara F."/>
            <person name="Munidasa M."/>
            <person name="Palculict T."/>
            <person name="Patil S."/>
            <person name="Pu L.-L."/>
            <person name="Saada N."/>
            <person name="Tang L."/>
            <person name="Weissenberger G."/>
            <person name="Zhu Y."/>
            <person name="Hemphill L."/>
            <person name="Shang Y."/>
            <person name="Youmans B."/>
            <person name="Ayvaz T."/>
            <person name="Ross M."/>
            <person name="Santibanez J."/>
            <person name="Aqrawi P."/>
            <person name="Gross S."/>
            <person name="Joshi V."/>
            <person name="Fowler G."/>
            <person name="Nazareth L."/>
            <person name="Reid J."/>
            <person name="Worley K."/>
            <person name="Petrosino J."/>
            <person name="Highlander S."/>
            <person name="Gibbs R."/>
        </authorList>
    </citation>
    <scope>NUCLEOTIDE SEQUENCE [LARGE SCALE GENOMIC DNA]</scope>
    <source>
        <strain evidence="1 2">9715</strain>
    </source>
</reference>
<dbReference type="InterPro" id="IPR001451">
    <property type="entry name" value="Hexapep"/>
</dbReference>
<dbReference type="HOGENOM" id="CLU_064827_7_0_4"/>
<gene>
    <name evidence="1" type="ORF">HMPREF9370_0132</name>
</gene>
<protein>
    <submittedName>
        <fullName evidence="1">Bacterial transferase hexapeptide repeat protein</fullName>
    </submittedName>
</protein>
<dbReference type="PANTHER" id="PTHR13061:SF56">
    <property type="entry name" value="PROTEIN YRDA"/>
    <property type="match status" value="1"/>
</dbReference>
<dbReference type="InterPro" id="IPR047324">
    <property type="entry name" value="LbH_gamma_CA-like"/>
</dbReference>
<dbReference type="STRING" id="1030841.HMPREF9370_0132"/>
<dbReference type="SUPFAM" id="SSF51161">
    <property type="entry name" value="Trimeric LpxA-like enzymes"/>
    <property type="match status" value="1"/>
</dbReference>
<dbReference type="CDD" id="cd04645">
    <property type="entry name" value="LbH_gamma_CA_like"/>
    <property type="match status" value="1"/>
</dbReference>
<dbReference type="Pfam" id="PF00132">
    <property type="entry name" value="Hexapep"/>
    <property type="match status" value="1"/>
</dbReference>
<dbReference type="OrthoDB" id="9803036at2"/>
<evidence type="ECO:0000313" key="1">
    <source>
        <dbReference type="EMBL" id="EGZ51240.1"/>
    </source>
</evidence>
<accession>G4CM23</accession>
<dbReference type="InterPro" id="IPR050484">
    <property type="entry name" value="Transf_Hexapept/Carb_Anhydrase"/>
</dbReference>
<keyword evidence="1" id="KW-0808">Transferase</keyword>
<dbReference type="PANTHER" id="PTHR13061">
    <property type="entry name" value="DYNACTIN SUBUNIT P25"/>
    <property type="match status" value="1"/>
</dbReference>
<dbReference type="Proteomes" id="UP000005336">
    <property type="component" value="Unassembled WGS sequence"/>
</dbReference>
<keyword evidence="2" id="KW-1185">Reference proteome</keyword>
<proteinExistence type="predicted"/>
<comment type="caution">
    <text evidence="1">The sequence shown here is derived from an EMBL/GenBank/DDBJ whole genome shotgun (WGS) entry which is preliminary data.</text>
</comment>
<name>G4CM23_9NEIS</name>
<dbReference type="Gene3D" id="2.160.10.10">
    <property type="entry name" value="Hexapeptide repeat proteins"/>
    <property type="match status" value="1"/>
</dbReference>
<dbReference type="RefSeq" id="WP_009115279.1">
    <property type="nucleotide sequence ID" value="NZ_JH165159.1"/>
</dbReference>
<dbReference type="InterPro" id="IPR011004">
    <property type="entry name" value="Trimer_LpxA-like_sf"/>
</dbReference>
<evidence type="ECO:0000313" key="2">
    <source>
        <dbReference type="Proteomes" id="UP000005336"/>
    </source>
</evidence>
<dbReference type="PATRIC" id="fig|1030841.3.peg.141"/>
<dbReference type="GO" id="GO:0016740">
    <property type="term" value="F:transferase activity"/>
    <property type="evidence" value="ECO:0007669"/>
    <property type="project" value="UniProtKB-KW"/>
</dbReference>
<dbReference type="EMBL" id="AGAZ01000006">
    <property type="protein sequence ID" value="EGZ51240.1"/>
    <property type="molecule type" value="Genomic_DNA"/>
</dbReference>
<dbReference type="AlphaFoldDB" id="G4CM23"/>
<organism evidence="1 2">
    <name type="scientific">Neisseria wadsworthii 9715</name>
    <dbReference type="NCBI Taxonomy" id="1030841"/>
    <lineage>
        <taxon>Bacteria</taxon>
        <taxon>Pseudomonadati</taxon>
        <taxon>Pseudomonadota</taxon>
        <taxon>Betaproteobacteria</taxon>
        <taxon>Neisseriales</taxon>
        <taxon>Neisseriaceae</taxon>
        <taxon>Neisseria</taxon>
    </lineage>
</organism>
<sequence>MDKHNIRNYLDTKPLIDPSCYIDPACVIIGDVVLAEDVSVWPCAVIRGDVNKIRIGKRSNIQDLSMLHVTHKNAKNPEGSPLIIGEDVTIGHKVMLHGCTIGNRVLVGMGTIVLDDVVIEDDVMIGAGSLVPPRKRLERGYLYVGSPVKQVRKLTEEELAGLVYSAEHYMRVSANYKKD</sequence>